<name>A0A4Z2G8H6_9TELE</name>
<sequence length="125" mass="13384">MARNAHRTFSVLGLPCSRPYGRKREWFSLILCKLSLNADDISLESVASSPPHAGWLSASDTSSLHESTPGIGSGANPRHRLVERNHLAFRSAEEKSLSLSSATGSSSFSVSAASRPAILLPPSPW</sequence>
<feature type="region of interest" description="Disordered" evidence="1">
    <location>
        <begin position="46"/>
        <end position="84"/>
    </location>
</feature>
<evidence type="ECO:0000313" key="3">
    <source>
        <dbReference type="Proteomes" id="UP000314294"/>
    </source>
</evidence>
<proteinExistence type="predicted"/>
<dbReference type="Proteomes" id="UP000314294">
    <property type="component" value="Unassembled WGS sequence"/>
</dbReference>
<reference evidence="2 3" key="1">
    <citation type="submission" date="2019-03" db="EMBL/GenBank/DDBJ databases">
        <title>First draft genome of Liparis tanakae, snailfish: a comprehensive survey of snailfish specific genes.</title>
        <authorList>
            <person name="Kim W."/>
            <person name="Song I."/>
            <person name="Jeong J.-H."/>
            <person name="Kim D."/>
            <person name="Kim S."/>
            <person name="Ryu S."/>
            <person name="Song J.Y."/>
            <person name="Lee S.K."/>
        </authorList>
    </citation>
    <scope>NUCLEOTIDE SEQUENCE [LARGE SCALE GENOMIC DNA]</scope>
    <source>
        <tissue evidence="2">Muscle</tissue>
    </source>
</reference>
<keyword evidence="3" id="KW-1185">Reference proteome</keyword>
<comment type="caution">
    <text evidence="2">The sequence shown here is derived from an EMBL/GenBank/DDBJ whole genome shotgun (WGS) entry which is preliminary data.</text>
</comment>
<evidence type="ECO:0000313" key="2">
    <source>
        <dbReference type="EMBL" id="TNN49114.1"/>
    </source>
</evidence>
<evidence type="ECO:0000256" key="1">
    <source>
        <dbReference type="SAM" id="MobiDB-lite"/>
    </source>
</evidence>
<gene>
    <name evidence="2" type="ORF">EYF80_040719</name>
</gene>
<dbReference type="EMBL" id="SRLO01000669">
    <property type="protein sequence ID" value="TNN49114.1"/>
    <property type="molecule type" value="Genomic_DNA"/>
</dbReference>
<protein>
    <submittedName>
        <fullName evidence="2">Uncharacterized protein</fullName>
    </submittedName>
</protein>
<organism evidence="2 3">
    <name type="scientific">Liparis tanakae</name>
    <name type="common">Tanaka's snailfish</name>
    <dbReference type="NCBI Taxonomy" id="230148"/>
    <lineage>
        <taxon>Eukaryota</taxon>
        <taxon>Metazoa</taxon>
        <taxon>Chordata</taxon>
        <taxon>Craniata</taxon>
        <taxon>Vertebrata</taxon>
        <taxon>Euteleostomi</taxon>
        <taxon>Actinopterygii</taxon>
        <taxon>Neopterygii</taxon>
        <taxon>Teleostei</taxon>
        <taxon>Neoteleostei</taxon>
        <taxon>Acanthomorphata</taxon>
        <taxon>Eupercaria</taxon>
        <taxon>Perciformes</taxon>
        <taxon>Cottioidei</taxon>
        <taxon>Cottales</taxon>
        <taxon>Liparidae</taxon>
        <taxon>Liparis</taxon>
    </lineage>
</organism>
<dbReference type="AlphaFoldDB" id="A0A4Z2G8H6"/>
<accession>A0A4Z2G8H6</accession>